<gene>
    <name evidence="1" type="ORF">AQUCO_02700106v1</name>
</gene>
<sequence length="98" mass="11675">MNKCIPDKSHSWKINSMSLKTVDGKVNMYTVHLIIFCHRMKHVLFPIFSRTHESLICLDKQVNTLNFSIFHCAQLLQNFTTQKPKLRHKTKYLMEYSF</sequence>
<evidence type="ECO:0000313" key="2">
    <source>
        <dbReference type="Proteomes" id="UP000230069"/>
    </source>
</evidence>
<dbReference type="InParanoid" id="A0A2G5D554"/>
<protein>
    <submittedName>
        <fullName evidence="1">Uncharacterized protein</fullName>
    </submittedName>
</protein>
<name>A0A2G5D554_AQUCA</name>
<reference evidence="1 2" key="1">
    <citation type="submission" date="2017-09" db="EMBL/GenBank/DDBJ databases">
        <title>WGS assembly of Aquilegia coerulea Goldsmith.</title>
        <authorList>
            <person name="Hodges S."/>
            <person name="Kramer E."/>
            <person name="Nordborg M."/>
            <person name="Tomkins J."/>
            <person name="Borevitz J."/>
            <person name="Derieg N."/>
            <person name="Yan J."/>
            <person name="Mihaltcheva S."/>
            <person name="Hayes R.D."/>
            <person name="Rokhsar D."/>
        </authorList>
    </citation>
    <scope>NUCLEOTIDE SEQUENCE [LARGE SCALE GENOMIC DNA]</scope>
    <source>
        <strain evidence="2">cv. Goldsmith</strain>
    </source>
</reference>
<dbReference type="AlphaFoldDB" id="A0A2G5D554"/>
<accession>A0A2G5D554</accession>
<keyword evidence="2" id="KW-1185">Reference proteome</keyword>
<organism evidence="1 2">
    <name type="scientific">Aquilegia coerulea</name>
    <name type="common">Rocky mountain columbine</name>
    <dbReference type="NCBI Taxonomy" id="218851"/>
    <lineage>
        <taxon>Eukaryota</taxon>
        <taxon>Viridiplantae</taxon>
        <taxon>Streptophyta</taxon>
        <taxon>Embryophyta</taxon>
        <taxon>Tracheophyta</taxon>
        <taxon>Spermatophyta</taxon>
        <taxon>Magnoliopsida</taxon>
        <taxon>Ranunculales</taxon>
        <taxon>Ranunculaceae</taxon>
        <taxon>Thalictroideae</taxon>
        <taxon>Aquilegia</taxon>
    </lineage>
</organism>
<proteinExistence type="predicted"/>
<evidence type="ECO:0000313" key="1">
    <source>
        <dbReference type="EMBL" id="PIA38651.1"/>
    </source>
</evidence>
<dbReference type="Proteomes" id="UP000230069">
    <property type="component" value="Unassembled WGS sequence"/>
</dbReference>
<dbReference type="EMBL" id="KZ305044">
    <property type="protein sequence ID" value="PIA38651.1"/>
    <property type="molecule type" value="Genomic_DNA"/>
</dbReference>